<evidence type="ECO:0000256" key="1">
    <source>
        <dbReference type="ARBA" id="ARBA00001974"/>
    </source>
</evidence>
<dbReference type="EMBL" id="CP000859">
    <property type="protein sequence ID" value="ABW66629.1"/>
    <property type="molecule type" value="Genomic_DNA"/>
</dbReference>
<feature type="domain" description="Acyl-CoA dehydrogenase/oxidase N-terminal" evidence="9">
    <location>
        <begin position="15"/>
        <end position="107"/>
    </location>
</feature>
<dbReference type="InterPro" id="IPR036250">
    <property type="entry name" value="AcylCo_DH-like_C"/>
</dbReference>
<dbReference type="STRING" id="96561.Dole_0819"/>
<dbReference type="OrthoDB" id="9765339at2"/>
<feature type="domain" description="Acyl-CoA oxidase/dehydrogenase middle" evidence="8">
    <location>
        <begin position="157"/>
        <end position="247"/>
    </location>
</feature>
<dbReference type="InterPro" id="IPR009075">
    <property type="entry name" value="AcylCo_DH/oxidase_C"/>
</dbReference>
<gene>
    <name evidence="10" type="ordered locus">Dole_0819</name>
</gene>
<dbReference type="Gene3D" id="1.10.540.10">
    <property type="entry name" value="Acyl-CoA dehydrogenase/oxidase, N-terminal domain"/>
    <property type="match status" value="1"/>
</dbReference>
<name>A8ZVS0_DESOH</name>
<dbReference type="InterPro" id="IPR046373">
    <property type="entry name" value="Acyl-CoA_Oxase/DH_mid-dom_sf"/>
</dbReference>
<comment type="cofactor">
    <cofactor evidence="1 6">
        <name>FAD</name>
        <dbReference type="ChEBI" id="CHEBI:57692"/>
    </cofactor>
</comment>
<dbReference type="InterPro" id="IPR006091">
    <property type="entry name" value="Acyl-CoA_Oxase/DH_mid-dom"/>
</dbReference>
<dbReference type="Gene3D" id="1.20.140.10">
    <property type="entry name" value="Butyryl-CoA Dehydrogenase, subunit A, domain 3"/>
    <property type="match status" value="1"/>
</dbReference>
<sequence length="411" mass="44219">MGYFELDLSIPGDVKAITREVRPFAKKRLRPAGIELDNLHDPAAVCAVNSVIRDVFKAYRKLGLHVLDIPKQAGGMAGELHHKAGPIIVEEMGQGDAGLAVSMEVSNLPFVLAAMSSQPVLQELAKAYCADTDARMIGCWAMPDAGDYLDWLLPGNGADSHTPHTPGLASISREDGYVINGEITAWIANAPMATHAAVLVSLDPSRGIPGCGVAIVPLDLPGITVSNPLDRIGQRTLPRSRISFKDVKIPFTLMAVSDMEKARPQMTGMLARTNNIIAAASVGLAQAAYDEAIHYAKQRVQGGVPIFTHKNIKLQLFNMFTKVETARAYSRRVGNYNRTAESASLHHSLAAKVFCTRTAFDVASDAIAIFGGNGLTREYPVEKMFRDARVAMLSDGENNTLSITAAGELAR</sequence>
<comment type="subunit">
    <text evidence="3">Homotetramer.</text>
</comment>
<evidence type="ECO:0000256" key="5">
    <source>
        <dbReference type="ARBA" id="ARBA00022827"/>
    </source>
</evidence>
<dbReference type="Proteomes" id="UP000008561">
    <property type="component" value="Chromosome"/>
</dbReference>
<evidence type="ECO:0000259" key="9">
    <source>
        <dbReference type="Pfam" id="PF02771"/>
    </source>
</evidence>
<organism evidence="10 11">
    <name type="scientific">Desulfosudis oleivorans (strain DSM 6200 / JCM 39069 / Hxd3)</name>
    <name type="common">Desulfococcus oleovorans</name>
    <dbReference type="NCBI Taxonomy" id="96561"/>
    <lineage>
        <taxon>Bacteria</taxon>
        <taxon>Pseudomonadati</taxon>
        <taxon>Thermodesulfobacteriota</taxon>
        <taxon>Desulfobacteria</taxon>
        <taxon>Desulfobacterales</taxon>
        <taxon>Desulfosudaceae</taxon>
        <taxon>Desulfosudis</taxon>
    </lineage>
</organism>
<keyword evidence="6" id="KW-0560">Oxidoreductase</keyword>
<comment type="similarity">
    <text evidence="2 6">Belongs to the acyl-CoA dehydrogenase family.</text>
</comment>
<keyword evidence="5 6" id="KW-0274">FAD</keyword>
<evidence type="ECO:0000256" key="2">
    <source>
        <dbReference type="ARBA" id="ARBA00009347"/>
    </source>
</evidence>
<evidence type="ECO:0000259" key="7">
    <source>
        <dbReference type="Pfam" id="PF00441"/>
    </source>
</evidence>
<dbReference type="AlphaFoldDB" id="A8ZVS0"/>
<evidence type="ECO:0000256" key="6">
    <source>
        <dbReference type="RuleBase" id="RU362125"/>
    </source>
</evidence>
<dbReference type="eggNOG" id="COG1960">
    <property type="taxonomic scope" value="Bacteria"/>
</dbReference>
<evidence type="ECO:0000256" key="4">
    <source>
        <dbReference type="ARBA" id="ARBA00022630"/>
    </source>
</evidence>
<keyword evidence="4 6" id="KW-0285">Flavoprotein</keyword>
<evidence type="ECO:0000259" key="8">
    <source>
        <dbReference type="Pfam" id="PF02770"/>
    </source>
</evidence>
<dbReference type="Pfam" id="PF02771">
    <property type="entry name" value="Acyl-CoA_dh_N"/>
    <property type="match status" value="1"/>
</dbReference>
<dbReference type="Pfam" id="PF02770">
    <property type="entry name" value="Acyl-CoA_dh_M"/>
    <property type="match status" value="1"/>
</dbReference>
<dbReference type="InterPro" id="IPR013786">
    <property type="entry name" value="AcylCoA_DH/ox_N"/>
</dbReference>
<dbReference type="KEGG" id="dol:Dole_0819"/>
<dbReference type="InterPro" id="IPR009100">
    <property type="entry name" value="AcylCoA_DH/oxidase_NM_dom_sf"/>
</dbReference>
<feature type="domain" description="Acyl-CoA dehydrogenase/oxidase C-terminal" evidence="7">
    <location>
        <begin position="275"/>
        <end position="401"/>
    </location>
</feature>
<dbReference type="PANTHER" id="PTHR43884:SF12">
    <property type="entry name" value="ISOVALERYL-COA DEHYDROGENASE, MITOCHONDRIAL-RELATED"/>
    <property type="match status" value="1"/>
</dbReference>
<dbReference type="GO" id="GO:0050660">
    <property type="term" value="F:flavin adenine dinucleotide binding"/>
    <property type="evidence" value="ECO:0007669"/>
    <property type="project" value="InterPro"/>
</dbReference>
<dbReference type="RefSeq" id="WP_012174247.1">
    <property type="nucleotide sequence ID" value="NC_009943.1"/>
</dbReference>
<protein>
    <submittedName>
        <fullName evidence="10">Acyl-CoA dehydrogenase domain protein</fullName>
    </submittedName>
</protein>
<dbReference type="GO" id="GO:0003995">
    <property type="term" value="F:acyl-CoA dehydrogenase activity"/>
    <property type="evidence" value="ECO:0007669"/>
    <property type="project" value="TreeGrafter"/>
</dbReference>
<dbReference type="HOGENOM" id="CLU_018204_0_2_7"/>
<dbReference type="Gene3D" id="2.40.110.10">
    <property type="entry name" value="Butyryl-CoA Dehydrogenase, subunit A, domain 2"/>
    <property type="match status" value="1"/>
</dbReference>
<dbReference type="SUPFAM" id="SSF47203">
    <property type="entry name" value="Acyl-CoA dehydrogenase C-terminal domain-like"/>
    <property type="match status" value="1"/>
</dbReference>
<dbReference type="Pfam" id="PF00441">
    <property type="entry name" value="Acyl-CoA_dh_1"/>
    <property type="match status" value="1"/>
</dbReference>
<dbReference type="InterPro" id="IPR037069">
    <property type="entry name" value="AcylCoA_DH/ox_N_sf"/>
</dbReference>
<evidence type="ECO:0000313" key="10">
    <source>
        <dbReference type="EMBL" id="ABW66629.1"/>
    </source>
</evidence>
<accession>A8ZVS0</accession>
<evidence type="ECO:0000256" key="3">
    <source>
        <dbReference type="ARBA" id="ARBA00011881"/>
    </source>
</evidence>
<proteinExistence type="inferred from homology"/>
<keyword evidence="11" id="KW-1185">Reference proteome</keyword>
<reference evidence="10 11" key="1">
    <citation type="submission" date="2007-10" db="EMBL/GenBank/DDBJ databases">
        <title>Complete sequence of Desulfococcus oleovorans Hxd3.</title>
        <authorList>
            <consortium name="US DOE Joint Genome Institute"/>
            <person name="Copeland A."/>
            <person name="Lucas S."/>
            <person name="Lapidus A."/>
            <person name="Barry K."/>
            <person name="Glavina del Rio T."/>
            <person name="Dalin E."/>
            <person name="Tice H."/>
            <person name="Pitluck S."/>
            <person name="Kiss H."/>
            <person name="Brettin T."/>
            <person name="Bruce D."/>
            <person name="Detter J.C."/>
            <person name="Han C."/>
            <person name="Schmutz J."/>
            <person name="Larimer F."/>
            <person name="Land M."/>
            <person name="Hauser L."/>
            <person name="Kyrpides N."/>
            <person name="Kim E."/>
            <person name="Wawrik B."/>
            <person name="Richardson P."/>
        </authorList>
    </citation>
    <scope>NUCLEOTIDE SEQUENCE [LARGE SCALE GENOMIC DNA]</scope>
    <source>
        <strain evidence="11">DSM 6200 / JCM 39069 / Hxd3</strain>
    </source>
</reference>
<dbReference type="SUPFAM" id="SSF56645">
    <property type="entry name" value="Acyl-CoA dehydrogenase NM domain-like"/>
    <property type="match status" value="1"/>
</dbReference>
<dbReference type="PANTHER" id="PTHR43884">
    <property type="entry name" value="ACYL-COA DEHYDROGENASE"/>
    <property type="match status" value="1"/>
</dbReference>
<evidence type="ECO:0000313" key="11">
    <source>
        <dbReference type="Proteomes" id="UP000008561"/>
    </source>
</evidence>